<proteinExistence type="predicted"/>
<organism evidence="1">
    <name type="scientific">Hafnia alvei</name>
    <dbReference type="NCBI Taxonomy" id="569"/>
    <lineage>
        <taxon>Bacteria</taxon>
        <taxon>Pseudomonadati</taxon>
        <taxon>Pseudomonadota</taxon>
        <taxon>Gammaproteobacteria</taxon>
        <taxon>Enterobacterales</taxon>
        <taxon>Hafniaceae</taxon>
        <taxon>Hafnia</taxon>
    </lineage>
</organism>
<protein>
    <submittedName>
        <fullName evidence="1">Uncharacterized protein</fullName>
    </submittedName>
</protein>
<evidence type="ECO:0000313" key="1">
    <source>
        <dbReference type="EMBL" id="ANF29868.1"/>
    </source>
</evidence>
<accession>A0A172WZS5</accession>
<sequence>MKLHIIACIYDIQPSFLMLKLNTYLRGYEFDVIIVNNNPHSQHIHDSSGRVHNLCGSNKYYEFSAYQEGIEYLYDKTDYINENVLILNDTLFTKHNPKAILSGILKYFQTVERLKIPAIAGRYDSYNNICYRNPWSGMSGYISSFCMLANSSALNLIRGSVLVISDIFPAGRDITKSDNWDSTVDGTFREFIISHLIDAQTPTSWYQSKSNLNNTDRLRIKGICVYLEHYISGKIGASDGVLISIFPTWKQKLNHVYTEQTAKVIRKIKKLLGI</sequence>
<dbReference type="AlphaFoldDB" id="A0A172WZS5"/>
<reference evidence="1" key="1">
    <citation type="journal article" date="2016" name="PLoS ONE">
        <title>Genetic Diversity of O-Antigens in Hafnia alvei and the Development of a Suspension Array for Serotype Detection.</title>
        <authorList>
            <person name="Duan Z."/>
            <person name="Niedziela T."/>
            <person name="Lugowski C."/>
            <person name="Cao B."/>
            <person name="Wang T."/>
            <person name="Xu L."/>
            <person name="Yang B."/>
            <person name="Liu B."/>
            <person name="Wang L."/>
        </authorList>
    </citation>
    <scope>NUCLEOTIDE SEQUENCE</scope>
    <source>
        <strain evidence="1">PCM1188</strain>
    </source>
</reference>
<dbReference type="EMBL" id="KX117077">
    <property type="protein sequence ID" value="ANF29868.1"/>
    <property type="molecule type" value="Genomic_DNA"/>
</dbReference>
<name>A0A172WZS5_HAFAL</name>